<sequence>MNKNKATFRKVKISIVFCALFLIAGITANNLLALLKKEPEKVEKIQAFTTVKVQEMLRENYREKIKGYGTVEPILETTISAQVSGVVTWISPRLRRGQVFNVQGKPQKLLQIDDRDLRQQFISAQANLQKAQAAVKALEIETYGTESLLNNAKKEWQTSKRELKRLNKLIKERGISPSELDRQVLQTSQSEKEVLRLDWQYKSQLNSRERVLADVALAKAQLQQVKNDLRRTTIYTPFSGYITDVHVNYGTRVTPGTPLLRIVNTDKVAVAISVAASRYGQIQMGATTDISLNSGRTWRGKVIRILPDVDTQTRTFQVFAEIDYQQMIIPSGIFAVCYVEGLIFENVFVVPRTAVIDDFVFVARRLTKYKNKAKVEKRRLSIRASTSEYMIVDDGLKNGDEIIITNVEEISEGSNVGIFSGYETSKQR</sequence>
<keyword evidence="2" id="KW-0175">Coiled coil</keyword>
<proteinExistence type="inferred from homology"/>
<dbReference type="PANTHER" id="PTHR30469">
    <property type="entry name" value="MULTIDRUG RESISTANCE PROTEIN MDTA"/>
    <property type="match status" value="1"/>
</dbReference>
<gene>
    <name evidence="4" type="ORF">UABAM_03869</name>
</gene>
<evidence type="ECO:0000259" key="3">
    <source>
        <dbReference type="Pfam" id="PF25954"/>
    </source>
</evidence>
<dbReference type="Proteomes" id="UP000326354">
    <property type="component" value="Chromosome"/>
</dbReference>
<dbReference type="InterPro" id="IPR058792">
    <property type="entry name" value="Beta-barrel_RND_2"/>
</dbReference>
<dbReference type="InterPro" id="IPR006143">
    <property type="entry name" value="RND_pump_MFP"/>
</dbReference>
<dbReference type="RefSeq" id="WP_173013423.1">
    <property type="nucleotide sequence ID" value="NZ_AP019860.1"/>
</dbReference>
<dbReference type="Gene3D" id="2.40.30.170">
    <property type="match status" value="1"/>
</dbReference>
<organism evidence="4 5">
    <name type="scientific">Uabimicrobium amorphum</name>
    <dbReference type="NCBI Taxonomy" id="2596890"/>
    <lineage>
        <taxon>Bacteria</taxon>
        <taxon>Pseudomonadati</taxon>
        <taxon>Planctomycetota</taxon>
        <taxon>Candidatus Uabimicrobiia</taxon>
        <taxon>Candidatus Uabimicrobiales</taxon>
        <taxon>Candidatus Uabimicrobiaceae</taxon>
        <taxon>Candidatus Uabimicrobium</taxon>
    </lineage>
</organism>
<dbReference type="NCBIfam" id="TIGR01730">
    <property type="entry name" value="RND_mfp"/>
    <property type="match status" value="1"/>
</dbReference>
<accession>A0A5S9IQV2</accession>
<protein>
    <submittedName>
        <fullName evidence="4">Acriflavin resistance protein</fullName>
    </submittedName>
</protein>
<evidence type="ECO:0000256" key="1">
    <source>
        <dbReference type="ARBA" id="ARBA00009477"/>
    </source>
</evidence>
<dbReference type="GO" id="GO:0015562">
    <property type="term" value="F:efflux transmembrane transporter activity"/>
    <property type="evidence" value="ECO:0007669"/>
    <property type="project" value="TreeGrafter"/>
</dbReference>
<dbReference type="SUPFAM" id="SSF111369">
    <property type="entry name" value="HlyD-like secretion proteins"/>
    <property type="match status" value="1"/>
</dbReference>
<reference evidence="4 5" key="1">
    <citation type="submission" date="2019-08" db="EMBL/GenBank/DDBJ databases">
        <title>Complete genome sequence of Candidatus Uab amorphum.</title>
        <authorList>
            <person name="Shiratori T."/>
            <person name="Suzuki S."/>
            <person name="Kakizawa Y."/>
            <person name="Ishida K."/>
        </authorList>
    </citation>
    <scope>NUCLEOTIDE SEQUENCE [LARGE SCALE GENOMIC DNA]</scope>
    <source>
        <strain evidence="4 5">SRT547</strain>
    </source>
</reference>
<dbReference type="Gene3D" id="2.40.420.20">
    <property type="match status" value="1"/>
</dbReference>
<dbReference type="AlphaFoldDB" id="A0A5S9IQV2"/>
<dbReference type="GO" id="GO:1990281">
    <property type="term" value="C:efflux pump complex"/>
    <property type="evidence" value="ECO:0007669"/>
    <property type="project" value="TreeGrafter"/>
</dbReference>
<evidence type="ECO:0000313" key="4">
    <source>
        <dbReference type="EMBL" id="BBM85500.1"/>
    </source>
</evidence>
<dbReference type="Pfam" id="PF25954">
    <property type="entry name" value="Beta-barrel_RND_2"/>
    <property type="match status" value="1"/>
</dbReference>
<comment type="similarity">
    <text evidence="1">Belongs to the membrane fusion protein (MFP) (TC 8.A.1) family.</text>
</comment>
<dbReference type="PANTHER" id="PTHR30469:SF15">
    <property type="entry name" value="HLYD FAMILY OF SECRETION PROTEINS"/>
    <property type="match status" value="1"/>
</dbReference>
<evidence type="ECO:0000313" key="5">
    <source>
        <dbReference type="Proteomes" id="UP000326354"/>
    </source>
</evidence>
<evidence type="ECO:0000256" key="2">
    <source>
        <dbReference type="SAM" id="Coils"/>
    </source>
</evidence>
<dbReference type="KEGG" id="uam:UABAM_03869"/>
<feature type="coiled-coil region" evidence="2">
    <location>
        <begin position="121"/>
        <end position="169"/>
    </location>
</feature>
<feature type="domain" description="CusB-like beta-barrel" evidence="3">
    <location>
        <begin position="270"/>
        <end position="335"/>
    </location>
</feature>
<dbReference type="EMBL" id="AP019860">
    <property type="protein sequence ID" value="BBM85500.1"/>
    <property type="molecule type" value="Genomic_DNA"/>
</dbReference>
<dbReference type="Gene3D" id="1.10.287.470">
    <property type="entry name" value="Helix hairpin bin"/>
    <property type="match status" value="1"/>
</dbReference>
<keyword evidence="5" id="KW-1185">Reference proteome</keyword>
<dbReference type="Gene3D" id="2.40.50.100">
    <property type="match status" value="1"/>
</dbReference>
<name>A0A5S9IQV2_UABAM</name>